<evidence type="ECO:0000259" key="6">
    <source>
        <dbReference type="Pfam" id="PF03936"/>
    </source>
</evidence>
<reference evidence="7" key="1">
    <citation type="submission" date="2023-07" db="EMBL/GenBank/DDBJ databases">
        <title>draft genome sequence of fig (Ficus carica).</title>
        <authorList>
            <person name="Takahashi T."/>
            <person name="Nishimura K."/>
        </authorList>
    </citation>
    <scope>NUCLEOTIDE SEQUENCE</scope>
</reference>
<feature type="domain" description="Terpene synthase metal-binding" evidence="6">
    <location>
        <begin position="170"/>
        <end position="307"/>
    </location>
</feature>
<dbReference type="GO" id="GO:0016114">
    <property type="term" value="P:terpenoid biosynthetic process"/>
    <property type="evidence" value="ECO:0007669"/>
    <property type="project" value="InterPro"/>
</dbReference>
<dbReference type="AlphaFoldDB" id="A0AA88DWB6"/>
<dbReference type="InterPro" id="IPR008949">
    <property type="entry name" value="Isoprenoid_synthase_dom_sf"/>
</dbReference>
<dbReference type="Pfam" id="PF01397">
    <property type="entry name" value="Terpene_synth"/>
    <property type="match status" value="1"/>
</dbReference>
<dbReference type="Gene3D" id="1.50.10.130">
    <property type="entry name" value="Terpene synthase, N-terminal domain"/>
    <property type="match status" value="2"/>
</dbReference>
<keyword evidence="3" id="KW-0460">Magnesium</keyword>
<dbReference type="GO" id="GO:0000287">
    <property type="term" value="F:magnesium ion binding"/>
    <property type="evidence" value="ECO:0007669"/>
    <property type="project" value="InterPro"/>
</dbReference>
<organism evidence="7 8">
    <name type="scientific">Ficus carica</name>
    <name type="common">Common fig</name>
    <dbReference type="NCBI Taxonomy" id="3494"/>
    <lineage>
        <taxon>Eukaryota</taxon>
        <taxon>Viridiplantae</taxon>
        <taxon>Streptophyta</taxon>
        <taxon>Embryophyta</taxon>
        <taxon>Tracheophyta</taxon>
        <taxon>Spermatophyta</taxon>
        <taxon>Magnoliopsida</taxon>
        <taxon>eudicotyledons</taxon>
        <taxon>Gunneridae</taxon>
        <taxon>Pentapetalae</taxon>
        <taxon>rosids</taxon>
        <taxon>fabids</taxon>
        <taxon>Rosales</taxon>
        <taxon>Moraceae</taxon>
        <taxon>Ficeae</taxon>
        <taxon>Ficus</taxon>
    </lineage>
</organism>
<dbReference type="InterPro" id="IPR008930">
    <property type="entry name" value="Terpenoid_cyclase/PrenylTrfase"/>
</dbReference>
<dbReference type="InterPro" id="IPR005630">
    <property type="entry name" value="Terpene_synthase_metal-bd"/>
</dbReference>
<evidence type="ECO:0000256" key="4">
    <source>
        <dbReference type="ARBA" id="ARBA00023239"/>
    </source>
</evidence>
<accession>A0AA88DWB6</accession>
<evidence type="ECO:0000313" key="8">
    <source>
        <dbReference type="Proteomes" id="UP001187192"/>
    </source>
</evidence>
<dbReference type="InterPro" id="IPR036965">
    <property type="entry name" value="Terpene_synth_N_sf"/>
</dbReference>
<dbReference type="PANTHER" id="PTHR31225">
    <property type="entry name" value="OS04G0344100 PROTEIN-RELATED"/>
    <property type="match status" value="1"/>
</dbReference>
<comment type="cofactor">
    <cofactor evidence="1">
        <name>Mg(2+)</name>
        <dbReference type="ChEBI" id="CHEBI:18420"/>
    </cofactor>
</comment>
<dbReference type="Pfam" id="PF03936">
    <property type="entry name" value="Terpene_synth_C"/>
    <property type="match status" value="1"/>
</dbReference>
<evidence type="ECO:0000313" key="7">
    <source>
        <dbReference type="EMBL" id="GMN63165.1"/>
    </source>
</evidence>
<dbReference type="SUPFAM" id="SSF48576">
    <property type="entry name" value="Terpenoid synthases"/>
    <property type="match status" value="1"/>
</dbReference>
<sequence>MFAVAAPIPSETLELIDAIQRLGLDYHFEDDISEGIFEKFTNEQGNFNNALTIDAQGMLSLFEATHLMVHGEPLLGEALAFTTTHLKSSTTSSQLSSFLSAHVKHALNQPIRKGLPRVEARHYISMYEENPSHNEVLLNFAKLDFNALQKLHQKELSDVTMLIFIAALLIILEAWKVNCLDPLPEYMKYCYRKLSKLKLYEEIEELLANEGGGSYRVHYAKEAMKMQVQGYFEEANWFHENYVPTMEEYWRVRVMFSGYYVLTLTSFLGMGDVATEEAFEWASKYPKTISAACVICRLMDDITGQKEINEECLVPLDVPMPLLMCLVHFTRVMLYKDGYNYTNAGGITKN</sequence>
<keyword evidence="2" id="KW-0479">Metal-binding</keyword>
<evidence type="ECO:0000256" key="3">
    <source>
        <dbReference type="ARBA" id="ARBA00022842"/>
    </source>
</evidence>
<gene>
    <name evidence="7" type="ORF">TIFTF001_032244</name>
</gene>
<dbReference type="Proteomes" id="UP001187192">
    <property type="component" value="Unassembled WGS sequence"/>
</dbReference>
<proteinExistence type="predicted"/>
<dbReference type="Gene3D" id="1.10.600.10">
    <property type="entry name" value="Farnesyl Diphosphate Synthase"/>
    <property type="match status" value="2"/>
</dbReference>
<evidence type="ECO:0000256" key="2">
    <source>
        <dbReference type="ARBA" id="ARBA00022723"/>
    </source>
</evidence>
<keyword evidence="4" id="KW-0456">Lyase</keyword>
<dbReference type="GO" id="GO:0010333">
    <property type="term" value="F:terpene synthase activity"/>
    <property type="evidence" value="ECO:0007669"/>
    <property type="project" value="InterPro"/>
</dbReference>
<feature type="domain" description="Terpene synthase N-terminal" evidence="5">
    <location>
        <begin position="31"/>
        <end position="107"/>
    </location>
</feature>
<evidence type="ECO:0000256" key="1">
    <source>
        <dbReference type="ARBA" id="ARBA00001946"/>
    </source>
</evidence>
<dbReference type="InterPro" id="IPR050148">
    <property type="entry name" value="Terpene_synthase-like"/>
</dbReference>
<dbReference type="PANTHER" id="PTHR31225:SF221">
    <property type="entry name" value="(-)-GERMACRENE D SYNTHASE"/>
    <property type="match status" value="1"/>
</dbReference>
<dbReference type="InterPro" id="IPR001906">
    <property type="entry name" value="Terpene_synth_N"/>
</dbReference>
<dbReference type="EMBL" id="BTGU01000144">
    <property type="protein sequence ID" value="GMN63165.1"/>
    <property type="molecule type" value="Genomic_DNA"/>
</dbReference>
<dbReference type="SUPFAM" id="SSF48239">
    <property type="entry name" value="Terpenoid cyclases/Protein prenyltransferases"/>
    <property type="match status" value="1"/>
</dbReference>
<name>A0AA88DWB6_FICCA</name>
<keyword evidence="8" id="KW-1185">Reference proteome</keyword>
<comment type="caution">
    <text evidence="7">The sequence shown here is derived from an EMBL/GenBank/DDBJ whole genome shotgun (WGS) entry which is preliminary data.</text>
</comment>
<evidence type="ECO:0000259" key="5">
    <source>
        <dbReference type="Pfam" id="PF01397"/>
    </source>
</evidence>
<protein>
    <submittedName>
        <fullName evidence="7">Uncharacterized protein</fullName>
    </submittedName>
</protein>